<evidence type="ECO:0000256" key="4">
    <source>
        <dbReference type="SAM" id="SignalP"/>
    </source>
</evidence>
<feature type="domain" description="Nephrocystin 3-like N-terminal" evidence="5">
    <location>
        <begin position="608"/>
        <end position="772"/>
    </location>
</feature>
<dbReference type="EMBL" id="JAADYS010002766">
    <property type="protein sequence ID" value="KAF4455103.1"/>
    <property type="molecule type" value="Genomic_DNA"/>
</dbReference>
<feature type="signal peptide" evidence="4">
    <location>
        <begin position="1"/>
        <end position="32"/>
    </location>
</feature>
<evidence type="ECO:0000259" key="5">
    <source>
        <dbReference type="Pfam" id="PF24883"/>
    </source>
</evidence>
<dbReference type="PANTHER" id="PTHR10039">
    <property type="entry name" value="AMELOGENIN"/>
    <property type="match status" value="1"/>
</dbReference>
<evidence type="ECO:0000313" key="7">
    <source>
        <dbReference type="EMBL" id="KAF4455103.1"/>
    </source>
</evidence>
<name>A0A8H4P2V0_9HYPO</name>
<gene>
    <name evidence="7" type="ORF">FALBO_15712</name>
</gene>
<accession>A0A8H4P2V0</accession>
<dbReference type="Proteomes" id="UP000554235">
    <property type="component" value="Unassembled WGS sequence"/>
</dbReference>
<keyword evidence="8" id="KW-1185">Reference proteome</keyword>
<evidence type="ECO:0000256" key="3">
    <source>
        <dbReference type="SAM" id="MobiDB-lite"/>
    </source>
</evidence>
<feature type="region of interest" description="Disordered" evidence="3">
    <location>
        <begin position="566"/>
        <end position="591"/>
    </location>
</feature>
<dbReference type="Pfam" id="PF24883">
    <property type="entry name" value="NPHP3_N"/>
    <property type="match status" value="1"/>
</dbReference>
<dbReference type="Gene3D" id="3.40.50.300">
    <property type="entry name" value="P-loop containing nucleotide triphosphate hydrolases"/>
    <property type="match status" value="1"/>
</dbReference>
<comment type="caution">
    <text evidence="7">The sequence shown here is derived from an EMBL/GenBank/DDBJ whole genome shotgun (WGS) entry which is preliminary data.</text>
</comment>
<dbReference type="InterPro" id="IPR056693">
    <property type="entry name" value="DUF7791"/>
</dbReference>
<organism evidence="7 8">
    <name type="scientific">Fusarium albosuccineum</name>
    <dbReference type="NCBI Taxonomy" id="1237068"/>
    <lineage>
        <taxon>Eukaryota</taxon>
        <taxon>Fungi</taxon>
        <taxon>Dikarya</taxon>
        <taxon>Ascomycota</taxon>
        <taxon>Pezizomycotina</taxon>
        <taxon>Sordariomycetes</taxon>
        <taxon>Hypocreomycetidae</taxon>
        <taxon>Hypocreales</taxon>
        <taxon>Nectriaceae</taxon>
        <taxon>Fusarium</taxon>
        <taxon>Fusarium decemcellulare species complex</taxon>
    </lineage>
</organism>
<dbReference type="SUPFAM" id="SSF52540">
    <property type="entry name" value="P-loop containing nucleoside triphosphate hydrolases"/>
    <property type="match status" value="1"/>
</dbReference>
<dbReference type="Pfam" id="PF25053">
    <property type="entry name" value="DUF7791"/>
    <property type="match status" value="1"/>
</dbReference>
<evidence type="ECO:0000256" key="2">
    <source>
        <dbReference type="ARBA" id="ARBA00023242"/>
    </source>
</evidence>
<dbReference type="InterPro" id="IPR027417">
    <property type="entry name" value="P-loop_NTPase"/>
</dbReference>
<dbReference type="InterPro" id="IPR056884">
    <property type="entry name" value="NPHP3-like_N"/>
</dbReference>
<feature type="chain" id="PRO_5034172331" description="NACHT domain-containing protein" evidence="4">
    <location>
        <begin position="33"/>
        <end position="1284"/>
    </location>
</feature>
<reference evidence="7 8" key="1">
    <citation type="submission" date="2020-01" db="EMBL/GenBank/DDBJ databases">
        <title>Identification and distribution of gene clusters putatively required for synthesis of sphingolipid metabolism inhibitors in phylogenetically diverse species of the filamentous fungus Fusarium.</title>
        <authorList>
            <person name="Kim H.-S."/>
            <person name="Busman M."/>
            <person name="Brown D.W."/>
            <person name="Divon H."/>
            <person name="Uhlig S."/>
            <person name="Proctor R.H."/>
        </authorList>
    </citation>
    <scope>NUCLEOTIDE SEQUENCE [LARGE SCALE GENOMIC DNA]</scope>
    <source>
        <strain evidence="7 8">NRRL 20459</strain>
    </source>
</reference>
<sequence length="1284" mass="145974">MEGRMTDMSSSAQILATVMALIFLDILSDCSASWVTHSNFARSLINDYHNNHTTFDTEVEALFRFTDVLTNPTAVTSMCDDSTLQTLTGCSTQFIQILVDINSLASDYSEYWKLLYPTQEVLSALEQRRLSLERKLHGCVTLTDELVLGPDECRDMDLVLETKRLTGLLHLYSRLDHLGPQDPCISNLSSRILSFIEQIPARSNTILWPLFMVATLGIGPECDPERGFILDKLHSLQKERQMRYIKKARRIIIEVWQLRDLNQAELRMGWEILELPFGLAPDIMSGFEALGMTCSVFQTISFAHETVRLCRDIYRGQKTPDSTLEENATAMIQAADQVKASCYVTTTPEEQCLMDVAEKCTKAATKLSDEVQKITKLNKKGHLFAAVHSGVRSLWKRSEMKDLDDSLRRYTETMQTLLINSVCTQAKAGELKQRQDFFNLDQKLQAFILQIDAGHTKMENLLESEGVVTRDHVTDETTRAVESVNAHITNEVQQHEIKEETSNQRERFLQSLRFEEMNQRKNAITDPEDATFVRIFESFESTVNGGTAIYSDDDSEESSFEIVLQEPKNTESGTTNIKTGADSESSGYSGSDETSSCSYIDQIYLVWQSFVDWLRSDDPLFWIQGKPGSGKSTLIRYIISNKATQTLLNQENPNTTILSHFFWRIGTPLQNNSKGLYCSLLYQLLGGDQRLVSSAINKLSLATSKESHHDWSVRELERVLFVTLKLAASQQPLCIFIDGLDEYVGDDGQEGLVRRIRTLTQFDRVKLCVASRPETRLRYWLDTVPNLKLHHLTEPDMRTWVQRLLRTFEREGQLPTELSSKLAERLLSKAEGVFLWLRLATQSVIRGVQNKDSEDLLVSRLEQLPDTLEDLYADMWKRLNEDEPIYRALAATYLRFIVGPWKTRRHHRDSFGWMNLGRMDEPSLLHIVCARNPEIQKRLLTMSNNESVYDELEAICDRTENNIHTQCAGLIESISLEPSSRVPPEMRKHRAWSMMKRLDFVHRTAHDFLVDTEAGQQILSHSPLSHFEISFSMFKGALCWLRLLSHTFDASYDTMDAASGLNWLLTPRDERKNGMKSAMELVSIMQSFHREGILSSGGVRWPQAPFLAQIAGVESVFVQVMENTNDIPATDILQELPWGPILRAQRYVPIKGLRMLISRGANPVAITSYTKSEGPPNFSWYAVRTTALWNLLGNFYSAMWHYGNSPRSAAKRVIAAATVMLQACPMPMVERCGIISPLQINQNGQATEGAFTILKSNNQEWMEHGPIRPVLECKTSKRDTADSL</sequence>
<evidence type="ECO:0000256" key="1">
    <source>
        <dbReference type="ARBA" id="ARBA00022737"/>
    </source>
</evidence>
<evidence type="ECO:0000259" key="6">
    <source>
        <dbReference type="Pfam" id="PF25053"/>
    </source>
</evidence>
<feature type="domain" description="DUF7791" evidence="6">
    <location>
        <begin position="923"/>
        <end position="1040"/>
    </location>
</feature>
<dbReference type="Pfam" id="PF11951">
    <property type="entry name" value="Fungal_trans_2"/>
    <property type="match status" value="1"/>
</dbReference>
<dbReference type="PANTHER" id="PTHR10039:SF5">
    <property type="entry name" value="NACHT DOMAIN-CONTAINING PROTEIN"/>
    <property type="match status" value="1"/>
</dbReference>
<dbReference type="InterPro" id="IPR021858">
    <property type="entry name" value="Fun_TF"/>
</dbReference>
<evidence type="ECO:0000313" key="8">
    <source>
        <dbReference type="Proteomes" id="UP000554235"/>
    </source>
</evidence>
<evidence type="ECO:0008006" key="9">
    <source>
        <dbReference type="Google" id="ProtNLM"/>
    </source>
</evidence>
<feature type="compositionally biased region" description="Low complexity" evidence="3">
    <location>
        <begin position="582"/>
        <end position="591"/>
    </location>
</feature>
<keyword evidence="4" id="KW-0732">Signal</keyword>
<protein>
    <recommendedName>
        <fullName evidence="9">NACHT domain-containing protein</fullName>
    </recommendedName>
</protein>
<keyword evidence="2" id="KW-0539">Nucleus</keyword>
<proteinExistence type="predicted"/>
<keyword evidence="1" id="KW-0677">Repeat</keyword>
<dbReference type="OrthoDB" id="5086500at2759"/>